<dbReference type="RefSeq" id="WP_132648106.1">
    <property type="nucleotide sequence ID" value="NZ_CP181386.1"/>
</dbReference>
<sequence>MKRRLPRPSAATMARLRLPRRGGGTLRWLADAGPRGITLVALRRDGRGSAASWQEVLRREHPATDPGAALPALLAAAAEAGLPRPRRLAVMLAGAVPAVVDLPVDPQRPRAPTQMMEMARYEAEPAIAAHNAVWTIGAVLQARGVLDAAAREAVTTLSRQGRFAPNGDTLRFGELALELGCVAREALDAALQAQTTLQMLDRDIACGWHGALVRDGQGHRLPLWRVAATGAQARADWIAATRAAGLRLEGLWPRTGLAVAWGGADAGVCLGLELTPECVHALRRVDGACGGQRLDSREEQPADAESLATLLLDWQVEPLNELRLVVADPALDAAALAAGLQRLMRLPVTVVAADAAQAASARAQALAHELDSPAPRLVRIPAADPRPPLWRRPGWRPWLAAGASVAAAAAWQGWVWWDIHAIERQREAIEARLNARSADREQGQQQSRELQQRQREVAGLRQALQQTLARADAWSAVRERTLTVPALIRDLGAAIDAQVVLDGVREPGHGEPRIGLEVRAWSTEAPRLQAYAERVQQRVAGRGISVAQPALRSRAGRQGEPGVEMVFWLVPQAPELEADDAPAAASGVRP</sequence>
<comment type="caution">
    <text evidence="1">The sequence shown here is derived from an EMBL/GenBank/DDBJ whole genome shotgun (WGS) entry which is preliminary data.</text>
</comment>
<dbReference type="GeneID" id="99685959"/>
<protein>
    <submittedName>
        <fullName evidence="1">Uncharacterized protein</fullName>
    </submittedName>
</protein>
<dbReference type="OrthoDB" id="9176933at2"/>
<dbReference type="Proteomes" id="UP000295106">
    <property type="component" value="Unassembled WGS sequence"/>
</dbReference>
<gene>
    <name evidence="1" type="ORF">EV684_109155</name>
</gene>
<organism evidence="1 2">
    <name type="scientific">Rubrivivax gelatinosus</name>
    <name type="common">Rhodocyclus gelatinosus</name>
    <name type="synonym">Rhodopseudomonas gelatinosa</name>
    <dbReference type="NCBI Taxonomy" id="28068"/>
    <lineage>
        <taxon>Bacteria</taxon>
        <taxon>Pseudomonadati</taxon>
        <taxon>Pseudomonadota</taxon>
        <taxon>Betaproteobacteria</taxon>
        <taxon>Burkholderiales</taxon>
        <taxon>Sphaerotilaceae</taxon>
        <taxon>Rubrivivax</taxon>
    </lineage>
</organism>
<dbReference type="EMBL" id="SLXD01000009">
    <property type="protein sequence ID" value="TCP01516.1"/>
    <property type="molecule type" value="Genomic_DNA"/>
</dbReference>
<accession>A0A4R2MFM2</accession>
<evidence type="ECO:0000313" key="2">
    <source>
        <dbReference type="Proteomes" id="UP000295106"/>
    </source>
</evidence>
<reference evidence="1 2" key="1">
    <citation type="submission" date="2019-03" db="EMBL/GenBank/DDBJ databases">
        <title>Genomic Encyclopedia of Type Strains, Phase IV (KMG-IV): sequencing the most valuable type-strain genomes for metagenomic binning, comparative biology and taxonomic classification.</title>
        <authorList>
            <person name="Goeker M."/>
        </authorList>
    </citation>
    <scope>NUCLEOTIDE SEQUENCE [LARGE SCALE GENOMIC DNA]</scope>
    <source>
        <strain evidence="1 2">DSM 1709</strain>
    </source>
</reference>
<proteinExistence type="predicted"/>
<evidence type="ECO:0000313" key="1">
    <source>
        <dbReference type="EMBL" id="TCP01516.1"/>
    </source>
</evidence>
<name>A0A4R2MFM2_RUBGE</name>
<dbReference type="AlphaFoldDB" id="A0A4R2MFM2"/>